<dbReference type="Proteomes" id="UP000602124">
    <property type="component" value="Unassembled WGS sequence"/>
</dbReference>
<evidence type="ECO:0000313" key="4">
    <source>
        <dbReference type="Proteomes" id="UP000602124"/>
    </source>
</evidence>
<dbReference type="GO" id="GO:0004175">
    <property type="term" value="F:endopeptidase activity"/>
    <property type="evidence" value="ECO:0007669"/>
    <property type="project" value="UniProtKB-ARBA"/>
</dbReference>
<gene>
    <name evidence="3" type="ORF">JEQ47_17365</name>
</gene>
<protein>
    <submittedName>
        <fullName evidence="3">CPBP family intramembrane metalloprotease</fullName>
    </submittedName>
</protein>
<feature type="transmembrane region" description="Helical" evidence="1">
    <location>
        <begin position="198"/>
        <end position="217"/>
    </location>
</feature>
<dbReference type="EMBL" id="JAEKMH010000004">
    <property type="protein sequence ID" value="MBJ3786498.1"/>
    <property type="molecule type" value="Genomic_DNA"/>
</dbReference>
<keyword evidence="3" id="KW-0378">Hydrolase</keyword>
<accession>A0A934MLQ6</accession>
<keyword evidence="1" id="KW-0472">Membrane</keyword>
<evidence type="ECO:0000259" key="2">
    <source>
        <dbReference type="Pfam" id="PF02517"/>
    </source>
</evidence>
<reference evidence="3" key="1">
    <citation type="submission" date="2020-12" db="EMBL/GenBank/DDBJ databases">
        <title>Devosia sp. MSA67 isolated from Mo River.</title>
        <authorList>
            <person name="Ma F."/>
            <person name="Zi Z."/>
        </authorList>
    </citation>
    <scope>NUCLEOTIDE SEQUENCE</scope>
    <source>
        <strain evidence="3">MSA67</strain>
    </source>
</reference>
<keyword evidence="3" id="KW-0482">Metalloprotease</keyword>
<comment type="caution">
    <text evidence="3">The sequence shown here is derived from an EMBL/GenBank/DDBJ whole genome shotgun (WGS) entry which is preliminary data.</text>
</comment>
<feature type="transmembrane region" description="Helical" evidence="1">
    <location>
        <begin position="21"/>
        <end position="40"/>
    </location>
</feature>
<dbReference type="AlphaFoldDB" id="A0A934MLQ6"/>
<evidence type="ECO:0000313" key="3">
    <source>
        <dbReference type="EMBL" id="MBJ3786498.1"/>
    </source>
</evidence>
<evidence type="ECO:0000256" key="1">
    <source>
        <dbReference type="SAM" id="Phobius"/>
    </source>
</evidence>
<dbReference type="RefSeq" id="WP_198877681.1">
    <property type="nucleotide sequence ID" value="NZ_JAEKMH010000004.1"/>
</dbReference>
<feature type="transmembrane region" description="Helical" evidence="1">
    <location>
        <begin position="148"/>
        <end position="168"/>
    </location>
</feature>
<dbReference type="GO" id="GO:0080120">
    <property type="term" value="P:CAAX-box protein maturation"/>
    <property type="evidence" value="ECO:0007669"/>
    <property type="project" value="UniProtKB-ARBA"/>
</dbReference>
<dbReference type="InterPro" id="IPR003675">
    <property type="entry name" value="Rce1/LyrA-like_dom"/>
</dbReference>
<keyword evidence="1" id="KW-1133">Transmembrane helix</keyword>
<feature type="transmembrane region" description="Helical" evidence="1">
    <location>
        <begin position="46"/>
        <end position="64"/>
    </location>
</feature>
<feature type="transmembrane region" description="Helical" evidence="1">
    <location>
        <begin position="174"/>
        <end position="191"/>
    </location>
</feature>
<feature type="transmembrane region" description="Helical" evidence="1">
    <location>
        <begin position="84"/>
        <end position="102"/>
    </location>
</feature>
<keyword evidence="4" id="KW-1185">Reference proteome</keyword>
<dbReference type="GO" id="GO:0008237">
    <property type="term" value="F:metallopeptidase activity"/>
    <property type="evidence" value="ECO:0007669"/>
    <property type="project" value="UniProtKB-KW"/>
</dbReference>
<name>A0A934MLQ6_9HYPH</name>
<keyword evidence="1" id="KW-0812">Transmembrane</keyword>
<feature type="domain" description="CAAX prenyl protease 2/Lysostaphin resistance protein A-like" evidence="2">
    <location>
        <begin position="114"/>
        <end position="211"/>
    </location>
</feature>
<feature type="transmembrane region" description="Helical" evidence="1">
    <location>
        <begin position="108"/>
        <end position="127"/>
    </location>
</feature>
<keyword evidence="3" id="KW-0645">Protease</keyword>
<dbReference type="Pfam" id="PF02517">
    <property type="entry name" value="Rce1-like"/>
    <property type="match status" value="1"/>
</dbReference>
<proteinExistence type="predicted"/>
<organism evidence="3 4">
    <name type="scientific">Devosia sediminis</name>
    <dbReference type="NCBI Taxonomy" id="2798801"/>
    <lineage>
        <taxon>Bacteria</taxon>
        <taxon>Pseudomonadati</taxon>
        <taxon>Pseudomonadota</taxon>
        <taxon>Alphaproteobacteria</taxon>
        <taxon>Hyphomicrobiales</taxon>
        <taxon>Devosiaceae</taxon>
        <taxon>Devosia</taxon>
    </lineage>
</organism>
<sequence length="224" mass="24749">MSLPNHEVQHRVTGKQVALTAHAALLIGALFFIVPALTGWDSHGGYLLALTFYWLFFCLPVIGWHALEGNDGRLFSEKIAWRDWWILPLLVLQVGLVAIINFVPNTSILSQGGMYLALLIAFINGPVEEIAWRGGFLGTFRDRPRLGFWLGWALFVTWHVPLAMSVGIVFDGGAMALIGGAAALGLLWAWIAWRTGSVFYVSLAHGLTNVFVLWVLFDRNGFAA</sequence>